<evidence type="ECO:0000313" key="1">
    <source>
        <dbReference type="EMBL" id="CAB4134545.1"/>
    </source>
</evidence>
<dbReference type="EMBL" id="LR796731">
    <property type="protein sequence ID" value="CAB4162438.1"/>
    <property type="molecule type" value="Genomic_DNA"/>
</dbReference>
<sequence length="93" mass="9170">MSCESSCGPLVVTLLTGVPGLQGPAGPAGPQGPPGALTSITGDLLLAAGQTETVATVIGIRSQPVSATVPILGQVFQFNGTAWVPSTYTAGTY</sequence>
<proteinExistence type="predicted"/>
<name>A0A6J5NZB5_9CAUD</name>
<protein>
    <recommendedName>
        <fullName evidence="3">Collagen triple helix repeat</fullName>
    </recommendedName>
</protein>
<evidence type="ECO:0000313" key="2">
    <source>
        <dbReference type="EMBL" id="CAB4162438.1"/>
    </source>
</evidence>
<accession>A0A6J5NZB5</accession>
<organism evidence="2">
    <name type="scientific">uncultured Caudovirales phage</name>
    <dbReference type="NCBI Taxonomy" id="2100421"/>
    <lineage>
        <taxon>Viruses</taxon>
        <taxon>Duplodnaviria</taxon>
        <taxon>Heunggongvirae</taxon>
        <taxon>Uroviricota</taxon>
        <taxon>Caudoviricetes</taxon>
        <taxon>Peduoviridae</taxon>
        <taxon>Maltschvirus</taxon>
        <taxon>Maltschvirus maltsch</taxon>
    </lineage>
</organism>
<reference evidence="2" key="1">
    <citation type="submission" date="2020-04" db="EMBL/GenBank/DDBJ databases">
        <authorList>
            <person name="Chiriac C."/>
            <person name="Salcher M."/>
            <person name="Ghai R."/>
            <person name="Kavagutti S V."/>
        </authorList>
    </citation>
    <scope>NUCLEOTIDE SEQUENCE</scope>
</reference>
<evidence type="ECO:0008006" key="3">
    <source>
        <dbReference type="Google" id="ProtNLM"/>
    </source>
</evidence>
<gene>
    <name evidence="1" type="ORF">UFOVP279_18</name>
    <name evidence="2" type="ORF">UFOVP781_45</name>
</gene>
<dbReference type="EMBL" id="LR796287">
    <property type="protein sequence ID" value="CAB4134545.1"/>
    <property type="molecule type" value="Genomic_DNA"/>
</dbReference>
<dbReference type="Gene3D" id="1.20.5.320">
    <property type="entry name" value="6-Phosphogluconate Dehydrogenase, domain 3"/>
    <property type="match status" value="1"/>
</dbReference>